<dbReference type="EMBL" id="JAULSO010000006">
    <property type="protein sequence ID" value="KAK3681741.1"/>
    <property type="molecule type" value="Genomic_DNA"/>
</dbReference>
<feature type="repeat" description="ANK" evidence="3">
    <location>
        <begin position="127"/>
        <end position="159"/>
    </location>
</feature>
<keyword evidence="2 3" id="KW-0040">ANK repeat</keyword>
<dbReference type="PANTHER" id="PTHR24126:SF14">
    <property type="entry name" value="ANK_REP_REGION DOMAIN-CONTAINING PROTEIN"/>
    <property type="match status" value="1"/>
</dbReference>
<protein>
    <recommendedName>
        <fullName evidence="4">F-box domain-containing protein</fullName>
    </recommendedName>
</protein>
<dbReference type="Pfam" id="PF12937">
    <property type="entry name" value="F-box-like"/>
    <property type="match status" value="1"/>
</dbReference>
<dbReference type="InterPro" id="IPR036047">
    <property type="entry name" value="F-box-like_dom_sf"/>
</dbReference>
<gene>
    <name evidence="5" type="ORF">B0T22DRAFT_472754</name>
</gene>
<dbReference type="Pfam" id="PF12796">
    <property type="entry name" value="Ank_2"/>
    <property type="match status" value="1"/>
</dbReference>
<dbReference type="Proteomes" id="UP001270362">
    <property type="component" value="Unassembled WGS sequence"/>
</dbReference>
<dbReference type="SMART" id="SM00256">
    <property type="entry name" value="FBOX"/>
    <property type="match status" value="1"/>
</dbReference>
<keyword evidence="6" id="KW-1185">Reference proteome</keyword>
<evidence type="ECO:0000256" key="2">
    <source>
        <dbReference type="ARBA" id="ARBA00023043"/>
    </source>
</evidence>
<feature type="domain" description="F-box" evidence="4">
    <location>
        <begin position="4"/>
        <end position="49"/>
    </location>
</feature>
<feature type="repeat" description="ANK" evidence="3">
    <location>
        <begin position="771"/>
        <end position="803"/>
    </location>
</feature>
<dbReference type="Gene3D" id="1.25.40.20">
    <property type="entry name" value="Ankyrin repeat-containing domain"/>
    <property type="match status" value="2"/>
</dbReference>
<accession>A0AAE0X033</accession>
<evidence type="ECO:0000256" key="3">
    <source>
        <dbReference type="PROSITE-ProRule" id="PRU00023"/>
    </source>
</evidence>
<dbReference type="SMART" id="SM00248">
    <property type="entry name" value="ANK"/>
    <property type="match status" value="5"/>
</dbReference>
<reference evidence="5" key="1">
    <citation type="journal article" date="2023" name="Mol. Phylogenet. Evol.">
        <title>Genome-scale phylogeny and comparative genomics of the fungal order Sordariales.</title>
        <authorList>
            <person name="Hensen N."/>
            <person name="Bonometti L."/>
            <person name="Westerberg I."/>
            <person name="Brannstrom I.O."/>
            <person name="Guillou S."/>
            <person name="Cros-Aarteil S."/>
            <person name="Calhoun S."/>
            <person name="Haridas S."/>
            <person name="Kuo A."/>
            <person name="Mondo S."/>
            <person name="Pangilinan J."/>
            <person name="Riley R."/>
            <person name="LaButti K."/>
            <person name="Andreopoulos B."/>
            <person name="Lipzen A."/>
            <person name="Chen C."/>
            <person name="Yan M."/>
            <person name="Daum C."/>
            <person name="Ng V."/>
            <person name="Clum A."/>
            <person name="Steindorff A."/>
            <person name="Ohm R.A."/>
            <person name="Martin F."/>
            <person name="Silar P."/>
            <person name="Natvig D.O."/>
            <person name="Lalanne C."/>
            <person name="Gautier V."/>
            <person name="Ament-Velasquez S.L."/>
            <person name="Kruys A."/>
            <person name="Hutchinson M.I."/>
            <person name="Powell A.J."/>
            <person name="Barry K."/>
            <person name="Miller A.N."/>
            <person name="Grigoriev I.V."/>
            <person name="Debuchy R."/>
            <person name="Gladieux P."/>
            <person name="Hiltunen Thoren M."/>
            <person name="Johannesson H."/>
        </authorList>
    </citation>
    <scope>NUCLEOTIDE SEQUENCE</scope>
    <source>
        <strain evidence="5">CBS 314.62</strain>
    </source>
</reference>
<dbReference type="PROSITE" id="PS50181">
    <property type="entry name" value="FBOX"/>
    <property type="match status" value="1"/>
</dbReference>
<dbReference type="PANTHER" id="PTHR24126">
    <property type="entry name" value="ANKYRIN REPEAT, PH AND SEC7 DOMAIN CONTAINING PROTEIN SECG-RELATED"/>
    <property type="match status" value="1"/>
</dbReference>
<dbReference type="PROSITE" id="PS50297">
    <property type="entry name" value="ANK_REP_REGION"/>
    <property type="match status" value="1"/>
</dbReference>
<sequence>MAPPTPLHHMPTEVLLEIAQNFSLRDLDVAARVCRRFSRVFLPELYKRDIASSNPTAILWAAEHGVLGTIKNSVVYGGDANIYHGEPETAEYLERRRQPHDEPNYPSFMDDDRPLNRVSSIVLPRARYETPLHRAAKSGHIDVAELLLDHGANINAPSYGFCDCSSAYSVGHWGFDKPRWLPLHHAICAGHLDMVKLLTPRLEGISSGMAVSYYPQHLPEFGVTAVQSAAAKGDLDILDYFLEHASPEQVQKTYFCNTDALHFASMCRNRAAIPRLIDRLVDHGFIVTSRREVPQEPQDPVFWVPRPINHIDHAYQKNNYIAVLEMLKYHDGDTSNITERDSCSSAADACIYLDILITFHDWNRLAYPDERRYKGWEADRRVLVEHLIRKIRCKDMTSMETHANCTPRGLIFAACGKYFSEAVECLLQAGVPVERTSETTGHSLLITCARPEPWVIPEEERFQLATLKVLVRAGADFTKASPEGQIPLFYYLSRLQPVEDIDTAFGFTMPEYTEVCTTLVQETAKAGPTYISPVISWAMDLARSTRKPRNFRPLIAILRNISVDTLGMPILKEVLKWVKKPSFYRHTGHLHFSLVRFCKSNGLHDELTTVTDSHLAMLSRSMLGEKISQIAFSDITEDELEERFIALFHEWRTIAAILMAADWSTGTIKTGKGVLTINTLLAICWAFKRPILVSEILNWRSIKCPDAGWPDGWIFDIDSHPTLVHLVVETYHHWGLVQADEMELEEDPLSLEMEMKKLKGPIPNIDMVDRFGNTSINLAVHLGTLSIARILLREGAYPHYNARKFIGDRPPPNLPRLGVSMRFDMTTDAAFANAAYERLRTLQPTRTDKRIRGSAYEMAVSKGYTRLAEEMLRLFPLPEAMGGEAGLVQERGGVVTDVPLSDSESTDVLTSYNTYSSFLWTQYCCFGDDRDVENLARVIGP</sequence>
<evidence type="ECO:0000313" key="5">
    <source>
        <dbReference type="EMBL" id="KAK3681741.1"/>
    </source>
</evidence>
<comment type="caution">
    <text evidence="5">The sequence shown here is derived from an EMBL/GenBank/DDBJ whole genome shotgun (WGS) entry which is preliminary data.</text>
</comment>
<name>A0AAE0X033_9PEZI</name>
<organism evidence="5 6">
    <name type="scientific">Podospora appendiculata</name>
    <dbReference type="NCBI Taxonomy" id="314037"/>
    <lineage>
        <taxon>Eukaryota</taxon>
        <taxon>Fungi</taxon>
        <taxon>Dikarya</taxon>
        <taxon>Ascomycota</taxon>
        <taxon>Pezizomycotina</taxon>
        <taxon>Sordariomycetes</taxon>
        <taxon>Sordariomycetidae</taxon>
        <taxon>Sordariales</taxon>
        <taxon>Podosporaceae</taxon>
        <taxon>Podospora</taxon>
    </lineage>
</organism>
<evidence type="ECO:0000313" key="6">
    <source>
        <dbReference type="Proteomes" id="UP001270362"/>
    </source>
</evidence>
<evidence type="ECO:0000259" key="4">
    <source>
        <dbReference type="PROSITE" id="PS50181"/>
    </source>
</evidence>
<evidence type="ECO:0000256" key="1">
    <source>
        <dbReference type="ARBA" id="ARBA00022737"/>
    </source>
</evidence>
<dbReference type="InterPro" id="IPR001810">
    <property type="entry name" value="F-box_dom"/>
</dbReference>
<dbReference type="SUPFAM" id="SSF81383">
    <property type="entry name" value="F-box domain"/>
    <property type="match status" value="1"/>
</dbReference>
<reference evidence="5" key="2">
    <citation type="submission" date="2023-06" db="EMBL/GenBank/DDBJ databases">
        <authorList>
            <consortium name="Lawrence Berkeley National Laboratory"/>
            <person name="Haridas S."/>
            <person name="Hensen N."/>
            <person name="Bonometti L."/>
            <person name="Westerberg I."/>
            <person name="Brannstrom I.O."/>
            <person name="Guillou S."/>
            <person name="Cros-Aarteil S."/>
            <person name="Calhoun S."/>
            <person name="Kuo A."/>
            <person name="Mondo S."/>
            <person name="Pangilinan J."/>
            <person name="Riley R."/>
            <person name="Labutti K."/>
            <person name="Andreopoulos B."/>
            <person name="Lipzen A."/>
            <person name="Chen C."/>
            <person name="Yanf M."/>
            <person name="Daum C."/>
            <person name="Ng V."/>
            <person name="Clum A."/>
            <person name="Steindorff A."/>
            <person name="Ohm R."/>
            <person name="Martin F."/>
            <person name="Silar P."/>
            <person name="Natvig D."/>
            <person name="Lalanne C."/>
            <person name="Gautier V."/>
            <person name="Ament-Velasquez S.L."/>
            <person name="Kruys A."/>
            <person name="Hutchinson M.I."/>
            <person name="Powell A.J."/>
            <person name="Barry K."/>
            <person name="Miller A.N."/>
            <person name="Grigoriev I.V."/>
            <person name="Debuchy R."/>
            <person name="Gladieux P."/>
            <person name="Thoren M.H."/>
            <person name="Johannesson H."/>
        </authorList>
    </citation>
    <scope>NUCLEOTIDE SEQUENCE</scope>
    <source>
        <strain evidence="5">CBS 314.62</strain>
    </source>
</reference>
<proteinExistence type="predicted"/>
<dbReference type="InterPro" id="IPR002110">
    <property type="entry name" value="Ankyrin_rpt"/>
</dbReference>
<dbReference type="PROSITE" id="PS50088">
    <property type="entry name" value="ANK_REPEAT"/>
    <property type="match status" value="2"/>
</dbReference>
<dbReference type="InterPro" id="IPR036770">
    <property type="entry name" value="Ankyrin_rpt-contain_sf"/>
</dbReference>
<dbReference type="AlphaFoldDB" id="A0AAE0X033"/>
<keyword evidence="1" id="KW-0677">Repeat</keyword>
<dbReference type="SUPFAM" id="SSF48403">
    <property type="entry name" value="Ankyrin repeat"/>
    <property type="match status" value="1"/>
</dbReference>